<dbReference type="Proteomes" id="UP001165498">
    <property type="component" value="Unassembled WGS sequence"/>
</dbReference>
<comment type="caution">
    <text evidence="2">The sequence shown here is derived from an EMBL/GenBank/DDBJ whole genome shotgun (WGS) entry which is preliminary data.</text>
</comment>
<evidence type="ECO:0000256" key="1">
    <source>
        <dbReference type="SAM" id="SignalP"/>
    </source>
</evidence>
<sequence>MRRIARRFFTRAVPALLSGLAAAADVAEDEALYLQSLVYAGVLAYCTERQPAQASAHAEALAGWLQRNQAALARGEAAARGGEGDGAAEAEARRRIERAIAEIRALPPAAQQERCQDLRRGIG</sequence>
<name>A0ABT1QV89_9GAMM</name>
<protein>
    <submittedName>
        <fullName evidence="2">Uncharacterized protein</fullName>
    </submittedName>
</protein>
<organism evidence="2 3">
    <name type="scientific">Tahibacter harae</name>
    <dbReference type="NCBI Taxonomy" id="2963937"/>
    <lineage>
        <taxon>Bacteria</taxon>
        <taxon>Pseudomonadati</taxon>
        <taxon>Pseudomonadota</taxon>
        <taxon>Gammaproteobacteria</taxon>
        <taxon>Lysobacterales</taxon>
        <taxon>Rhodanobacteraceae</taxon>
        <taxon>Tahibacter</taxon>
    </lineage>
</organism>
<feature type="signal peptide" evidence="1">
    <location>
        <begin position="1"/>
        <end position="23"/>
    </location>
</feature>
<feature type="chain" id="PRO_5046467419" evidence="1">
    <location>
        <begin position="24"/>
        <end position="123"/>
    </location>
</feature>
<evidence type="ECO:0000313" key="3">
    <source>
        <dbReference type="Proteomes" id="UP001165498"/>
    </source>
</evidence>
<evidence type="ECO:0000313" key="2">
    <source>
        <dbReference type="EMBL" id="MCQ4166181.1"/>
    </source>
</evidence>
<proteinExistence type="predicted"/>
<dbReference type="EMBL" id="JANFQO010000015">
    <property type="protein sequence ID" value="MCQ4166181.1"/>
    <property type="molecule type" value="Genomic_DNA"/>
</dbReference>
<reference evidence="2" key="1">
    <citation type="submission" date="2022-07" db="EMBL/GenBank/DDBJ databases">
        <title>Tahibacter sp., a new gammaproteobacterium isolated from the silt sample collected at pig farm.</title>
        <authorList>
            <person name="Chen H."/>
        </authorList>
    </citation>
    <scope>NUCLEOTIDE SEQUENCE</scope>
    <source>
        <strain evidence="2">P2K</strain>
    </source>
</reference>
<accession>A0ABT1QV89</accession>
<gene>
    <name evidence="2" type="ORF">NM961_15780</name>
</gene>
<keyword evidence="1" id="KW-0732">Signal</keyword>
<keyword evidence="3" id="KW-1185">Reference proteome</keyword>
<dbReference type="RefSeq" id="WP_255915373.1">
    <property type="nucleotide sequence ID" value="NZ_JANFQO010000015.1"/>
</dbReference>